<dbReference type="Proteomes" id="UP001497535">
    <property type="component" value="Unassembled WGS sequence"/>
</dbReference>
<keyword evidence="2" id="KW-1185">Reference proteome</keyword>
<dbReference type="EMBL" id="CAVMJV010000105">
    <property type="protein sequence ID" value="CAK5099067.1"/>
    <property type="molecule type" value="Genomic_DNA"/>
</dbReference>
<accession>A0ACB1APZ6</accession>
<gene>
    <name evidence="1" type="ORF">MENTE1834_LOCUS41749</name>
</gene>
<proteinExistence type="predicted"/>
<evidence type="ECO:0000313" key="1">
    <source>
        <dbReference type="EMBL" id="CAK5099067.1"/>
    </source>
</evidence>
<protein>
    <submittedName>
        <fullName evidence="1">Uncharacterized protein</fullName>
    </submittedName>
</protein>
<comment type="caution">
    <text evidence="1">The sequence shown here is derived from an EMBL/GenBank/DDBJ whole genome shotgun (WGS) entry which is preliminary data.</text>
</comment>
<reference evidence="1" key="1">
    <citation type="submission" date="2023-11" db="EMBL/GenBank/DDBJ databases">
        <authorList>
            <person name="Poullet M."/>
        </authorList>
    </citation>
    <scope>NUCLEOTIDE SEQUENCE</scope>
    <source>
        <strain evidence="1">E1834</strain>
    </source>
</reference>
<evidence type="ECO:0000313" key="2">
    <source>
        <dbReference type="Proteomes" id="UP001497535"/>
    </source>
</evidence>
<organism evidence="1 2">
    <name type="scientific">Meloidogyne enterolobii</name>
    <name type="common">Root-knot nematode worm</name>
    <name type="synonym">Meloidogyne mayaguensis</name>
    <dbReference type="NCBI Taxonomy" id="390850"/>
    <lineage>
        <taxon>Eukaryota</taxon>
        <taxon>Metazoa</taxon>
        <taxon>Ecdysozoa</taxon>
        <taxon>Nematoda</taxon>
        <taxon>Chromadorea</taxon>
        <taxon>Rhabditida</taxon>
        <taxon>Tylenchina</taxon>
        <taxon>Tylenchomorpha</taxon>
        <taxon>Tylenchoidea</taxon>
        <taxon>Meloidogynidae</taxon>
        <taxon>Meloidogyninae</taxon>
        <taxon>Meloidogyne</taxon>
    </lineage>
</organism>
<name>A0ACB1APZ6_MELEN</name>
<sequence>MNNEELKVKMLIEKYKSDNKKFLFLSSLTRKNIINEDNALDIIREAFADKTDYSGVFNDLVNNDRHARRHAPYHLPRRRGSTINLSDENEEPNNDIGCVFYIILEKNKLMKRVTGKICIPIYKLALVLNSFLDS</sequence>